<dbReference type="PRINTS" id="PR00164">
    <property type="entry name" value="ABC2TRNSPORT"/>
</dbReference>
<dbReference type="PANTHER" id="PTHR30294:SF29">
    <property type="entry name" value="MULTIDRUG ABC TRANSPORTER PERMEASE YBHS-RELATED"/>
    <property type="match status" value="1"/>
</dbReference>
<keyword evidence="4 8" id="KW-1003">Cell membrane</keyword>
<evidence type="ECO:0000256" key="3">
    <source>
        <dbReference type="ARBA" id="ARBA00022448"/>
    </source>
</evidence>
<dbReference type="PANTHER" id="PTHR30294">
    <property type="entry name" value="MEMBRANE COMPONENT OF ABC TRANSPORTER YHHJ-RELATED"/>
    <property type="match status" value="1"/>
</dbReference>
<evidence type="ECO:0000256" key="6">
    <source>
        <dbReference type="ARBA" id="ARBA00022989"/>
    </source>
</evidence>
<feature type="transmembrane region" description="Helical" evidence="8">
    <location>
        <begin position="296"/>
        <end position="315"/>
    </location>
</feature>
<dbReference type="PROSITE" id="PS51012">
    <property type="entry name" value="ABC_TM2"/>
    <property type="match status" value="1"/>
</dbReference>
<gene>
    <name evidence="10" type="ORF">ENV54_11825</name>
</gene>
<dbReference type="InterPro" id="IPR000412">
    <property type="entry name" value="ABC_2_transport"/>
</dbReference>
<dbReference type="InterPro" id="IPR047817">
    <property type="entry name" value="ABC2_TM_bact-type"/>
</dbReference>
<dbReference type="GO" id="GO:0140359">
    <property type="term" value="F:ABC-type transporter activity"/>
    <property type="evidence" value="ECO:0007669"/>
    <property type="project" value="InterPro"/>
</dbReference>
<feature type="domain" description="ABC transmembrane type-2" evidence="9">
    <location>
        <begin position="134"/>
        <end position="376"/>
    </location>
</feature>
<sequence length="378" mass="42135">MNVKRTLAMAKKEAQQIIRDRRALYLALGIPAMLMVLFGYALSLDVDNIPLGVWDQDNSQHSREFLSRLTSSGYFRVVFRTESYADIVRAIDKNSINIGLIIPYDFSRNLKHGRMAKIQALVDGSDSTRAGIAMGYLESIAALFEDDFRRYALTRQAVADRIAPPVDPRIRLMYNPELQSRNNIIPGLIAIIMMVIAALLTSLTIVRERETGTLEQLISTPIKSNELIIGKLIPYFTLAYVDLVMVYLMGQYVFQVPFRGSLLLMFFASSLFLVGAMSLGFFISVIARNQFFATQLALLGTFLPAFILSGFVFPIGNMPKLLQAVTYLVPARHLVIILRSIYLKGAGVEILAVPIAILALFGILVAYAATRRLGKRIA</sequence>
<dbReference type="InterPro" id="IPR051449">
    <property type="entry name" value="ABC-2_transporter_component"/>
</dbReference>
<evidence type="ECO:0000256" key="7">
    <source>
        <dbReference type="ARBA" id="ARBA00023136"/>
    </source>
</evidence>
<name>A0A7C4EV29_9BACT</name>
<accession>A0A7C4EV29</accession>
<organism evidence="10">
    <name type="scientific">Desulfomonile tiedjei</name>
    <dbReference type="NCBI Taxonomy" id="2358"/>
    <lineage>
        <taxon>Bacteria</taxon>
        <taxon>Pseudomonadati</taxon>
        <taxon>Thermodesulfobacteriota</taxon>
        <taxon>Desulfomonilia</taxon>
        <taxon>Desulfomonilales</taxon>
        <taxon>Desulfomonilaceae</taxon>
        <taxon>Desulfomonile</taxon>
    </lineage>
</organism>
<comment type="caution">
    <text evidence="10">The sequence shown here is derived from an EMBL/GenBank/DDBJ whole genome shotgun (WGS) entry which is preliminary data.</text>
</comment>
<comment type="similarity">
    <text evidence="2 8">Belongs to the ABC-2 integral membrane protein family.</text>
</comment>
<evidence type="ECO:0000256" key="1">
    <source>
        <dbReference type="ARBA" id="ARBA00004651"/>
    </source>
</evidence>
<keyword evidence="6 8" id="KW-1133">Transmembrane helix</keyword>
<feature type="transmembrane region" description="Helical" evidence="8">
    <location>
        <begin position="227"/>
        <end position="250"/>
    </location>
</feature>
<keyword evidence="3 8" id="KW-0813">Transport</keyword>
<evidence type="ECO:0000256" key="5">
    <source>
        <dbReference type="ARBA" id="ARBA00022692"/>
    </source>
</evidence>
<protein>
    <recommendedName>
        <fullName evidence="8">Transport permease protein</fullName>
    </recommendedName>
</protein>
<evidence type="ECO:0000256" key="4">
    <source>
        <dbReference type="ARBA" id="ARBA00022475"/>
    </source>
</evidence>
<keyword evidence="7 8" id="KW-0472">Membrane</keyword>
<evidence type="ECO:0000256" key="2">
    <source>
        <dbReference type="ARBA" id="ARBA00007783"/>
    </source>
</evidence>
<feature type="transmembrane region" description="Helical" evidence="8">
    <location>
        <begin position="350"/>
        <end position="369"/>
    </location>
</feature>
<feature type="transmembrane region" description="Helical" evidence="8">
    <location>
        <begin position="262"/>
        <end position="284"/>
    </location>
</feature>
<evidence type="ECO:0000256" key="8">
    <source>
        <dbReference type="RuleBase" id="RU361157"/>
    </source>
</evidence>
<comment type="subcellular location">
    <subcellularLocation>
        <location evidence="1 8">Cell membrane</location>
        <topology evidence="1 8">Multi-pass membrane protein</topology>
    </subcellularLocation>
</comment>
<dbReference type="Pfam" id="PF12698">
    <property type="entry name" value="ABC2_membrane_3"/>
    <property type="match status" value="1"/>
</dbReference>
<dbReference type="InterPro" id="IPR013525">
    <property type="entry name" value="ABC2_TM"/>
</dbReference>
<dbReference type="AlphaFoldDB" id="A0A7C4EV29"/>
<evidence type="ECO:0000313" key="10">
    <source>
        <dbReference type="EMBL" id="HGH61971.1"/>
    </source>
</evidence>
<feature type="transmembrane region" description="Helical" evidence="8">
    <location>
        <begin position="23"/>
        <end position="42"/>
    </location>
</feature>
<proteinExistence type="inferred from homology"/>
<dbReference type="EMBL" id="DTGT01000386">
    <property type="protein sequence ID" value="HGH61971.1"/>
    <property type="molecule type" value="Genomic_DNA"/>
</dbReference>
<feature type="transmembrane region" description="Helical" evidence="8">
    <location>
        <begin position="184"/>
        <end position="206"/>
    </location>
</feature>
<evidence type="ECO:0000259" key="9">
    <source>
        <dbReference type="PROSITE" id="PS51012"/>
    </source>
</evidence>
<reference evidence="10" key="1">
    <citation type="journal article" date="2020" name="mSystems">
        <title>Genome- and Community-Level Interaction Insights into Carbon Utilization and Element Cycling Functions of Hydrothermarchaeota in Hydrothermal Sediment.</title>
        <authorList>
            <person name="Zhou Z."/>
            <person name="Liu Y."/>
            <person name="Xu W."/>
            <person name="Pan J."/>
            <person name="Luo Z.H."/>
            <person name="Li M."/>
        </authorList>
    </citation>
    <scope>NUCLEOTIDE SEQUENCE [LARGE SCALE GENOMIC DNA]</scope>
    <source>
        <strain evidence="10">SpSt-769</strain>
    </source>
</reference>
<keyword evidence="5 8" id="KW-0812">Transmembrane</keyword>
<dbReference type="Gene3D" id="3.40.1710.10">
    <property type="entry name" value="abc type-2 transporter like domain"/>
    <property type="match status" value="1"/>
</dbReference>
<dbReference type="GO" id="GO:0043190">
    <property type="term" value="C:ATP-binding cassette (ABC) transporter complex"/>
    <property type="evidence" value="ECO:0007669"/>
    <property type="project" value="InterPro"/>
</dbReference>